<keyword evidence="4" id="KW-1185">Reference proteome</keyword>
<dbReference type="InterPro" id="IPR023801">
    <property type="entry name" value="His_deacetylse_dom"/>
</dbReference>
<dbReference type="InterPro" id="IPR037138">
    <property type="entry name" value="His_deacetylse_dom_sf"/>
</dbReference>
<dbReference type="EMBL" id="QFFZ01000049">
    <property type="protein sequence ID" value="TEB09399.1"/>
    <property type="molecule type" value="Genomic_DNA"/>
</dbReference>
<dbReference type="PANTHER" id="PTHR10625:SF10">
    <property type="entry name" value="HISTONE DEACETYLASE HDAC1"/>
    <property type="match status" value="1"/>
</dbReference>
<proteinExistence type="inferred from homology"/>
<evidence type="ECO:0000259" key="2">
    <source>
        <dbReference type="Pfam" id="PF00850"/>
    </source>
</evidence>
<dbReference type="GO" id="GO:0016787">
    <property type="term" value="F:hydrolase activity"/>
    <property type="evidence" value="ECO:0007669"/>
    <property type="project" value="UniProtKB-KW"/>
</dbReference>
<gene>
    <name evidence="3" type="primary">hdaH_3</name>
    <name evidence="3" type="ORF">Pmgp_03170</name>
</gene>
<dbReference type="OrthoDB" id="9808367at2"/>
<dbReference type="InterPro" id="IPR023696">
    <property type="entry name" value="Ureohydrolase_dom_sf"/>
</dbReference>
<evidence type="ECO:0000313" key="4">
    <source>
        <dbReference type="Proteomes" id="UP000297597"/>
    </source>
</evidence>
<evidence type="ECO:0000256" key="1">
    <source>
        <dbReference type="ARBA" id="ARBA00005947"/>
    </source>
</evidence>
<dbReference type="Gene3D" id="3.40.800.20">
    <property type="entry name" value="Histone deacetylase domain"/>
    <property type="match status" value="2"/>
</dbReference>
<dbReference type="GO" id="GO:0040029">
    <property type="term" value="P:epigenetic regulation of gene expression"/>
    <property type="evidence" value="ECO:0007669"/>
    <property type="project" value="TreeGrafter"/>
</dbReference>
<reference evidence="3 4" key="1">
    <citation type="journal article" date="2018" name="Environ. Microbiol.">
        <title>Novel energy conservation strategies and behaviour of Pelotomaculum schinkii driving syntrophic propionate catabolism.</title>
        <authorList>
            <person name="Hidalgo-Ahumada C.A.P."/>
            <person name="Nobu M.K."/>
            <person name="Narihiro T."/>
            <person name="Tamaki H."/>
            <person name="Liu W.T."/>
            <person name="Kamagata Y."/>
            <person name="Stams A.J.M."/>
            <person name="Imachi H."/>
            <person name="Sousa D.Z."/>
        </authorList>
    </citation>
    <scope>NUCLEOTIDE SEQUENCE [LARGE SCALE GENOMIC DNA]</scope>
    <source>
        <strain evidence="3 4">MGP</strain>
    </source>
</reference>
<dbReference type="PRINTS" id="PR01270">
    <property type="entry name" value="HDASUPER"/>
</dbReference>
<dbReference type="EC" id="3.5.1.-" evidence="3"/>
<dbReference type="SUPFAM" id="SSF52768">
    <property type="entry name" value="Arginase/deacetylase"/>
    <property type="match status" value="1"/>
</dbReference>
<organism evidence="3 4">
    <name type="scientific">Pelotomaculum propionicicum</name>
    <dbReference type="NCBI Taxonomy" id="258475"/>
    <lineage>
        <taxon>Bacteria</taxon>
        <taxon>Bacillati</taxon>
        <taxon>Bacillota</taxon>
        <taxon>Clostridia</taxon>
        <taxon>Eubacteriales</taxon>
        <taxon>Desulfotomaculaceae</taxon>
        <taxon>Pelotomaculum</taxon>
    </lineage>
</organism>
<evidence type="ECO:0000313" key="3">
    <source>
        <dbReference type="EMBL" id="TEB09399.1"/>
    </source>
</evidence>
<dbReference type="AlphaFoldDB" id="A0A4Y7RKY5"/>
<protein>
    <submittedName>
        <fullName evidence="3">Histone deacetylase-like amidohydrolase</fullName>
        <ecNumber evidence="3">3.5.1.-</ecNumber>
    </submittedName>
</protein>
<feature type="domain" description="Histone deacetylase" evidence="2">
    <location>
        <begin position="176"/>
        <end position="241"/>
    </location>
</feature>
<sequence length="248" mass="27584">MKIVFHELFRQVYDYDPAAAAGRMDCIVEEVKDLYEFVEPEAAAQDDLLLVHSRSQLDWVKNKGPLYNVAVFSAGAAIKAAAMAVQGTPAFALNRPPGHHASRNSSWGFCWFNNIAVAVEKLRTEGLVKKVLIVDTDLHFGDGTDNIFADNPEVFYYHVYNLDGLEQFLSMHSDYDLIAVSAGFDKHKLDWGLIFSTEDFNEIGRIVSSHARKVCGGRFFAVLEGGYNHKVLGKNVKAMLEGFDSNAS</sequence>
<name>A0A4Y7RKY5_9FIRM</name>
<dbReference type="InterPro" id="IPR000286">
    <property type="entry name" value="HDACs"/>
</dbReference>
<comment type="caution">
    <text evidence="3">The sequence shown here is derived from an EMBL/GenBank/DDBJ whole genome shotgun (WGS) entry which is preliminary data.</text>
</comment>
<dbReference type="Pfam" id="PF00850">
    <property type="entry name" value="Hist_deacetyl"/>
    <property type="match status" value="2"/>
</dbReference>
<dbReference type="Proteomes" id="UP000297597">
    <property type="component" value="Unassembled WGS sequence"/>
</dbReference>
<keyword evidence="3" id="KW-0378">Hydrolase</keyword>
<comment type="similarity">
    <text evidence="1">Belongs to the histone deacetylase family.</text>
</comment>
<dbReference type="PANTHER" id="PTHR10625">
    <property type="entry name" value="HISTONE DEACETYLASE HDAC1-RELATED"/>
    <property type="match status" value="1"/>
</dbReference>
<dbReference type="RefSeq" id="WP_134215093.1">
    <property type="nucleotide sequence ID" value="NZ_QFFZ01000049.1"/>
</dbReference>
<feature type="domain" description="Histone deacetylase" evidence="2">
    <location>
        <begin position="65"/>
        <end position="162"/>
    </location>
</feature>
<accession>A0A4Y7RKY5</accession>
<dbReference type="GO" id="GO:0004407">
    <property type="term" value="F:histone deacetylase activity"/>
    <property type="evidence" value="ECO:0007669"/>
    <property type="project" value="TreeGrafter"/>
</dbReference>